<sequence>SLSASLPHQHHFPISITSSSVSQFLISITSLPESLHHQHHLPISITIPHQYHNSSSASQFLISITIPHQYHNSSSASQFLISIT</sequence>
<evidence type="ECO:0000313" key="1">
    <source>
        <dbReference type="EMBL" id="PAA46677.1"/>
    </source>
</evidence>
<comment type="caution">
    <text evidence="1">The sequence shown here is derived from an EMBL/GenBank/DDBJ whole genome shotgun (WGS) entry which is preliminary data.</text>
</comment>
<accession>A0A267DDA6</accession>
<feature type="non-terminal residue" evidence="1">
    <location>
        <position position="84"/>
    </location>
</feature>
<dbReference type="EMBL" id="NIVC01004747">
    <property type="protein sequence ID" value="PAA46677.1"/>
    <property type="molecule type" value="Genomic_DNA"/>
</dbReference>
<proteinExistence type="predicted"/>
<gene>
    <name evidence="1" type="ORF">BOX15_Mlig004800g2</name>
</gene>
<name>A0A267DDA6_9PLAT</name>
<dbReference type="Proteomes" id="UP000215902">
    <property type="component" value="Unassembled WGS sequence"/>
</dbReference>
<protein>
    <submittedName>
        <fullName evidence="1">Uncharacterized protein</fullName>
    </submittedName>
</protein>
<reference evidence="1 2" key="1">
    <citation type="submission" date="2017-06" db="EMBL/GenBank/DDBJ databases">
        <title>A platform for efficient transgenesis in Macrostomum lignano, a flatworm model organism for stem cell research.</title>
        <authorList>
            <person name="Berezikov E."/>
        </authorList>
    </citation>
    <scope>NUCLEOTIDE SEQUENCE [LARGE SCALE GENOMIC DNA]</scope>
    <source>
        <strain evidence="1">DV1</strain>
        <tissue evidence="1">Whole organism</tissue>
    </source>
</reference>
<evidence type="ECO:0000313" key="2">
    <source>
        <dbReference type="Proteomes" id="UP000215902"/>
    </source>
</evidence>
<keyword evidence="2" id="KW-1185">Reference proteome</keyword>
<dbReference type="AlphaFoldDB" id="A0A267DDA6"/>
<organism evidence="1 2">
    <name type="scientific">Macrostomum lignano</name>
    <dbReference type="NCBI Taxonomy" id="282301"/>
    <lineage>
        <taxon>Eukaryota</taxon>
        <taxon>Metazoa</taxon>
        <taxon>Spiralia</taxon>
        <taxon>Lophotrochozoa</taxon>
        <taxon>Platyhelminthes</taxon>
        <taxon>Rhabditophora</taxon>
        <taxon>Macrostomorpha</taxon>
        <taxon>Macrostomida</taxon>
        <taxon>Macrostomidae</taxon>
        <taxon>Macrostomum</taxon>
    </lineage>
</organism>
<feature type="non-terminal residue" evidence="1">
    <location>
        <position position="1"/>
    </location>
</feature>